<evidence type="ECO:0000313" key="3">
    <source>
        <dbReference type="EMBL" id="KAL0451947.1"/>
    </source>
</evidence>
<dbReference type="InterPro" id="IPR007572">
    <property type="entry name" value="Uncharacterised_Ycf20"/>
</dbReference>
<sequence length="156" mass="17393">MVKSTTLNTCPPTLIRNQTLTLPCPLHTLKQPRKPALHSAAIRAAQDNIGRPRRLIDIIRIIPETSKDYFKKPLRRVLFGGISLLGGFYIAQTVSLSFGALGVNDVISAVLCVLMTEYATRFYYSRRKVSFPAALLNIFKLGFTYGLFLDAFKLAS</sequence>
<dbReference type="EMBL" id="JACGWN010000004">
    <property type="protein sequence ID" value="KAL0451947.1"/>
    <property type="molecule type" value="Genomic_DNA"/>
</dbReference>
<reference evidence="3" key="2">
    <citation type="journal article" date="2024" name="Plant">
        <title>Genomic evolution and insights into agronomic trait innovations of Sesamum species.</title>
        <authorList>
            <person name="Miao H."/>
            <person name="Wang L."/>
            <person name="Qu L."/>
            <person name="Liu H."/>
            <person name="Sun Y."/>
            <person name="Le M."/>
            <person name="Wang Q."/>
            <person name="Wei S."/>
            <person name="Zheng Y."/>
            <person name="Lin W."/>
            <person name="Duan Y."/>
            <person name="Cao H."/>
            <person name="Xiong S."/>
            <person name="Wang X."/>
            <person name="Wei L."/>
            <person name="Li C."/>
            <person name="Ma Q."/>
            <person name="Ju M."/>
            <person name="Zhao R."/>
            <person name="Li G."/>
            <person name="Mu C."/>
            <person name="Tian Q."/>
            <person name="Mei H."/>
            <person name="Zhang T."/>
            <person name="Gao T."/>
            <person name="Zhang H."/>
        </authorList>
    </citation>
    <scope>NUCLEOTIDE SEQUENCE</scope>
    <source>
        <strain evidence="3">KEN1</strain>
    </source>
</reference>
<dbReference type="PANTHER" id="PTHR33787">
    <property type="match status" value="1"/>
</dbReference>
<dbReference type="PANTHER" id="PTHR33787:SF5">
    <property type="entry name" value="YCF20-LIKE PROTEIN"/>
    <property type="match status" value="1"/>
</dbReference>
<feature type="transmembrane region" description="Helical" evidence="2">
    <location>
        <begin position="131"/>
        <end position="149"/>
    </location>
</feature>
<comment type="caution">
    <text evidence="3">The sequence shown here is derived from an EMBL/GenBank/DDBJ whole genome shotgun (WGS) entry which is preliminary data.</text>
</comment>
<feature type="transmembrane region" description="Helical" evidence="2">
    <location>
        <begin position="77"/>
        <end position="100"/>
    </location>
</feature>
<name>A0AAW2XCP9_9LAMI</name>
<gene>
    <name evidence="3" type="ORF">Slati_1172800</name>
</gene>
<evidence type="ECO:0000256" key="1">
    <source>
        <dbReference type="ARBA" id="ARBA00009846"/>
    </source>
</evidence>
<reference evidence="3" key="1">
    <citation type="submission" date="2020-06" db="EMBL/GenBank/DDBJ databases">
        <authorList>
            <person name="Li T."/>
            <person name="Hu X."/>
            <person name="Zhang T."/>
            <person name="Song X."/>
            <person name="Zhang H."/>
            <person name="Dai N."/>
            <person name="Sheng W."/>
            <person name="Hou X."/>
            <person name="Wei L."/>
        </authorList>
    </citation>
    <scope>NUCLEOTIDE SEQUENCE</scope>
    <source>
        <strain evidence="3">KEN1</strain>
        <tissue evidence="3">Leaf</tissue>
    </source>
</reference>
<keyword evidence="2" id="KW-0472">Membrane</keyword>
<evidence type="ECO:0000256" key="2">
    <source>
        <dbReference type="SAM" id="Phobius"/>
    </source>
</evidence>
<accession>A0AAW2XCP9</accession>
<feature type="transmembrane region" description="Helical" evidence="2">
    <location>
        <begin position="106"/>
        <end position="124"/>
    </location>
</feature>
<organism evidence="3">
    <name type="scientific">Sesamum latifolium</name>
    <dbReference type="NCBI Taxonomy" id="2727402"/>
    <lineage>
        <taxon>Eukaryota</taxon>
        <taxon>Viridiplantae</taxon>
        <taxon>Streptophyta</taxon>
        <taxon>Embryophyta</taxon>
        <taxon>Tracheophyta</taxon>
        <taxon>Spermatophyta</taxon>
        <taxon>Magnoliopsida</taxon>
        <taxon>eudicotyledons</taxon>
        <taxon>Gunneridae</taxon>
        <taxon>Pentapetalae</taxon>
        <taxon>asterids</taxon>
        <taxon>lamiids</taxon>
        <taxon>Lamiales</taxon>
        <taxon>Pedaliaceae</taxon>
        <taxon>Sesamum</taxon>
    </lineage>
</organism>
<dbReference type="AlphaFoldDB" id="A0AAW2XCP9"/>
<protein>
    <submittedName>
        <fullName evidence="3">Ycf20-like protein</fullName>
    </submittedName>
</protein>
<comment type="similarity">
    <text evidence="1">Belongs to the ycf20 family.</text>
</comment>
<keyword evidence="2" id="KW-1133">Transmembrane helix</keyword>
<proteinExistence type="inferred from homology"/>
<keyword evidence="2" id="KW-0812">Transmembrane</keyword>
<dbReference type="Pfam" id="PF04483">
    <property type="entry name" value="DUF565"/>
    <property type="match status" value="1"/>
</dbReference>